<organism evidence="1 4">
    <name type="scientific">Clostridium pasteurianum DSM 525 = ATCC 6013</name>
    <dbReference type="NCBI Taxonomy" id="1262449"/>
    <lineage>
        <taxon>Bacteria</taxon>
        <taxon>Bacillati</taxon>
        <taxon>Bacillota</taxon>
        <taxon>Clostridia</taxon>
        <taxon>Eubacteriales</taxon>
        <taxon>Clostridiaceae</taxon>
        <taxon>Clostridium</taxon>
    </lineage>
</organism>
<evidence type="ECO:0000313" key="2">
    <source>
        <dbReference type="EMBL" id="KRU13240.1"/>
    </source>
</evidence>
<dbReference type="AlphaFoldDB" id="A0A0H3J206"/>
<dbReference type="RefSeq" id="WP_004455525.1">
    <property type="nucleotide sequence ID" value="NZ_ANZB01000010.1"/>
</dbReference>
<proteinExistence type="predicted"/>
<reference evidence="2" key="2">
    <citation type="submission" date="2015-10" db="EMBL/GenBank/DDBJ databases">
        <title>Improved Draft Genome Sequence of Clostridium pasteurianum Strain ATCC 6013 (DSM 525) Using a Hybrid Next-Generation Sequencing Approach.</title>
        <authorList>
            <person name="Pyne M.E."/>
            <person name="Utturkar S.M."/>
            <person name="Brown S.D."/>
            <person name="Moo-Young M."/>
            <person name="Chung D.A."/>
            <person name="Chou P.C."/>
        </authorList>
    </citation>
    <scope>NUCLEOTIDE SEQUENCE</scope>
    <source>
        <strain evidence="2">ATCC 6013</strain>
    </source>
</reference>
<evidence type="ECO:0008006" key="5">
    <source>
        <dbReference type="Google" id="ProtNLM"/>
    </source>
</evidence>
<sequence length="83" mass="10069">MTKDYSTVKARILSKYIPYSEYDKAFWDYELLQIDKVRYIIVQILSEKGNLKYSLIITDISDKEMNAIEIFHFYNKHQTIEFF</sequence>
<name>A0A0H3J206_CLOPA</name>
<evidence type="ECO:0000313" key="4">
    <source>
        <dbReference type="Proteomes" id="UP000030905"/>
    </source>
</evidence>
<dbReference type="Proteomes" id="UP000030905">
    <property type="component" value="Chromosome"/>
</dbReference>
<dbReference type="KEGG" id="cpae:CPAST_c06620"/>
<gene>
    <name evidence="1" type="ORF">CLPA_c06620</name>
    <name evidence="2" type="ORF">CP6013_02488</name>
</gene>
<evidence type="ECO:0000313" key="1">
    <source>
        <dbReference type="EMBL" id="AJA50750.1"/>
    </source>
</evidence>
<evidence type="ECO:0000313" key="3">
    <source>
        <dbReference type="Proteomes" id="UP000028042"/>
    </source>
</evidence>
<keyword evidence="4" id="KW-1185">Reference proteome</keyword>
<dbReference type="KEGG" id="cpat:CLPA_c06620"/>
<reference evidence="2 3" key="3">
    <citation type="journal article" name="Genome Announc.">
        <title>Improved Draft Genome Sequence of Clostridium pasteurianum Strain ATCC 6013 (DSM 525) Using a Hybrid Next-Generation Sequencing Approach.</title>
        <authorList>
            <person name="Pyne M.E."/>
            <person name="Utturkar S."/>
            <person name="Brown S.D."/>
            <person name="Moo-Young M."/>
            <person name="Chung D.A."/>
            <person name="Chou C.P."/>
        </authorList>
    </citation>
    <scope>NUCLEOTIDE SEQUENCE [LARGE SCALE GENOMIC DNA]</scope>
    <source>
        <strain evidence="2 3">ATCC 6013</strain>
    </source>
</reference>
<dbReference type="EMBL" id="JPGY02000001">
    <property type="protein sequence ID" value="KRU13240.1"/>
    <property type="molecule type" value="Genomic_DNA"/>
</dbReference>
<reference evidence="1 4" key="1">
    <citation type="journal article" date="2015" name="Genome Announc.">
        <title>Complete Genome Sequence of the Nitrogen-Fixing and Solvent-Producing Clostridium pasteurianum DSM 525.</title>
        <authorList>
            <person name="Poehlein A."/>
            <person name="Grosse-Honebrink A."/>
            <person name="Zhang Y."/>
            <person name="Minton N.P."/>
            <person name="Daniel R."/>
        </authorList>
    </citation>
    <scope>NUCLEOTIDE SEQUENCE [LARGE SCALE GENOMIC DNA]</scope>
    <source>
        <strain evidence="1">DSM 525</strain>
        <strain evidence="4">DSM 525 / ATCC 6013</strain>
    </source>
</reference>
<dbReference type="EMBL" id="CP009268">
    <property type="protein sequence ID" value="AJA50750.1"/>
    <property type="molecule type" value="Genomic_DNA"/>
</dbReference>
<dbReference type="GeneID" id="93072880"/>
<dbReference type="PATRIC" id="fig|1262449.3.peg.2912"/>
<accession>A0A0H3J206</accession>
<dbReference type="Proteomes" id="UP000028042">
    <property type="component" value="Unassembled WGS sequence"/>
</dbReference>
<protein>
    <recommendedName>
        <fullName evidence="5">Transposase</fullName>
    </recommendedName>
</protein>